<dbReference type="Gene3D" id="1.10.4030.10">
    <property type="entry name" value="Porin chaperone SurA, peptide-binding domain"/>
    <property type="match status" value="1"/>
</dbReference>
<gene>
    <name evidence="7" type="primary">prsA</name>
    <name evidence="12" type="ORF">A7K91_01590</name>
</gene>
<sequence length="399" mass="42695">MNNNESQSNSKKPELDDANKDQYTYEGDEQGINEAVTDEPAGNEQHADTTEAAEKETKSDAAAAPGHYSAAAVAAPAASKRKGSAGWIALSAVLVIALIVVLIKPPFNGISGGAGGDSVATVNGTKITKDQLYDKLVEANGEAVLDSIILEELVNQEAKAANITVSDQDVTDEINALKLNYGTDEAFDSLLSQYGITMEDLRKDMVLNATVRKVLEPKVSVTDEEVQTYFDENKATLGGNQEQVRASHILVDTKDEAEAILADLKAGADFAETAKAKSKDTNSGANGGDLDFFNRADMVTEFSDAAFALKDGELSDIVQSQYGFHIIKRTDHKEAVEPNFEDKKSAIRTYLVGQKVSGISQSWIDELRTKAKITNTLKPEASADPADSSEPSPSAEAKE</sequence>
<evidence type="ECO:0000256" key="9">
    <source>
        <dbReference type="SAM" id="MobiDB-lite"/>
    </source>
</evidence>
<dbReference type="InterPro" id="IPR046357">
    <property type="entry name" value="PPIase_dom_sf"/>
</dbReference>
<evidence type="ECO:0000256" key="4">
    <source>
        <dbReference type="ARBA" id="ARBA00023136"/>
    </source>
</evidence>
<feature type="transmembrane region" description="Helical" evidence="10">
    <location>
        <begin position="85"/>
        <end position="103"/>
    </location>
</feature>
<feature type="region of interest" description="Disordered" evidence="9">
    <location>
        <begin position="1"/>
        <end position="64"/>
    </location>
</feature>
<comment type="function">
    <text evidence="7">Plays a major role in protein secretion by helping the post-translocational extracellular folding of several secreted proteins.</text>
</comment>
<name>A0A1A5Y9T4_9BACL</name>
<comment type="catalytic activity">
    <reaction evidence="7">
        <text>[protein]-peptidylproline (omega=180) = [protein]-peptidylproline (omega=0)</text>
        <dbReference type="Rhea" id="RHEA:16237"/>
        <dbReference type="Rhea" id="RHEA-COMP:10747"/>
        <dbReference type="Rhea" id="RHEA-COMP:10748"/>
        <dbReference type="ChEBI" id="CHEBI:83833"/>
        <dbReference type="ChEBI" id="CHEBI:83834"/>
        <dbReference type="EC" id="5.2.1.8"/>
    </reaction>
</comment>
<evidence type="ECO:0000256" key="8">
    <source>
        <dbReference type="PROSITE-ProRule" id="PRU00278"/>
    </source>
</evidence>
<evidence type="ECO:0000256" key="3">
    <source>
        <dbReference type="ARBA" id="ARBA00022475"/>
    </source>
</evidence>
<comment type="similarity">
    <text evidence="2 7">Belongs to the PrsA family.</text>
</comment>
<evidence type="ECO:0000256" key="1">
    <source>
        <dbReference type="ARBA" id="ARBA00004193"/>
    </source>
</evidence>
<protein>
    <recommendedName>
        <fullName evidence="7">Foldase protein PrsA</fullName>
        <ecNumber evidence="7">5.2.1.8</ecNumber>
    </recommendedName>
</protein>
<dbReference type="EMBL" id="LYPA01000080">
    <property type="protein sequence ID" value="OBR62338.1"/>
    <property type="molecule type" value="Genomic_DNA"/>
</dbReference>
<dbReference type="PANTHER" id="PTHR47245:SF2">
    <property type="entry name" value="PEPTIDYL-PROLYL CIS-TRANS ISOMERASE HP_0175-RELATED"/>
    <property type="match status" value="1"/>
</dbReference>
<dbReference type="SUPFAM" id="SSF54534">
    <property type="entry name" value="FKBP-like"/>
    <property type="match status" value="1"/>
</dbReference>
<dbReference type="AlphaFoldDB" id="A0A1A5Y9T4"/>
<dbReference type="EC" id="5.2.1.8" evidence="7"/>
<evidence type="ECO:0000256" key="6">
    <source>
        <dbReference type="ARBA" id="ARBA00023288"/>
    </source>
</evidence>
<evidence type="ECO:0000256" key="10">
    <source>
        <dbReference type="SAM" id="Phobius"/>
    </source>
</evidence>
<dbReference type="InterPro" id="IPR050245">
    <property type="entry name" value="PrsA_foldase"/>
</dbReference>
<organism evidence="12 13">
    <name type="scientific">Paenibacillus oryzae</name>
    <dbReference type="NCBI Taxonomy" id="1844972"/>
    <lineage>
        <taxon>Bacteria</taxon>
        <taxon>Bacillati</taxon>
        <taxon>Bacillota</taxon>
        <taxon>Bacilli</taxon>
        <taxon>Bacillales</taxon>
        <taxon>Paenibacillaceae</taxon>
        <taxon>Paenibacillus</taxon>
    </lineage>
</organism>
<dbReference type="InterPro" id="IPR000297">
    <property type="entry name" value="PPIase_PpiC"/>
</dbReference>
<feature type="compositionally biased region" description="Basic and acidic residues" evidence="9">
    <location>
        <begin position="11"/>
        <end position="20"/>
    </location>
</feature>
<evidence type="ECO:0000256" key="5">
    <source>
        <dbReference type="ARBA" id="ARBA00023139"/>
    </source>
</evidence>
<keyword evidence="10" id="KW-1133">Transmembrane helix</keyword>
<dbReference type="PANTHER" id="PTHR47245">
    <property type="entry name" value="PEPTIDYLPROLYL ISOMERASE"/>
    <property type="match status" value="1"/>
</dbReference>
<keyword evidence="3 7" id="KW-1003">Cell membrane</keyword>
<dbReference type="GO" id="GO:0003755">
    <property type="term" value="F:peptidyl-prolyl cis-trans isomerase activity"/>
    <property type="evidence" value="ECO:0007669"/>
    <property type="project" value="UniProtKB-UniRule"/>
</dbReference>
<comment type="subcellular location">
    <subcellularLocation>
        <location evidence="1">Cell membrane</location>
        <topology evidence="1">Lipid-anchor</topology>
    </subcellularLocation>
</comment>
<reference evidence="12 13" key="1">
    <citation type="submission" date="2016-05" db="EMBL/GenBank/DDBJ databases">
        <title>Paenibacillus oryzae. sp. nov., isolated from the rice root.</title>
        <authorList>
            <person name="Zhang J."/>
            <person name="Zhang X."/>
        </authorList>
    </citation>
    <scope>NUCLEOTIDE SEQUENCE [LARGE SCALE GENOMIC DNA]</scope>
    <source>
        <strain evidence="12 13">1DrF-4</strain>
    </source>
</reference>
<dbReference type="InterPro" id="IPR023059">
    <property type="entry name" value="Foldase_PrsA"/>
</dbReference>
<evidence type="ECO:0000313" key="13">
    <source>
        <dbReference type="Proteomes" id="UP000092024"/>
    </source>
</evidence>
<keyword evidence="5" id="KW-0564">Palmitate</keyword>
<dbReference type="GO" id="GO:0006457">
    <property type="term" value="P:protein folding"/>
    <property type="evidence" value="ECO:0007669"/>
    <property type="project" value="UniProtKB-UniRule"/>
</dbReference>
<keyword evidence="7" id="KW-0732">Signal</keyword>
<dbReference type="Proteomes" id="UP000092024">
    <property type="component" value="Unassembled WGS sequence"/>
</dbReference>
<keyword evidence="10" id="KW-0812">Transmembrane</keyword>
<dbReference type="SUPFAM" id="SSF109998">
    <property type="entry name" value="Triger factor/SurA peptide-binding domain-like"/>
    <property type="match status" value="1"/>
</dbReference>
<dbReference type="Pfam" id="PF13616">
    <property type="entry name" value="Rotamase_3"/>
    <property type="match status" value="1"/>
</dbReference>
<evidence type="ECO:0000256" key="2">
    <source>
        <dbReference type="ARBA" id="ARBA00006071"/>
    </source>
</evidence>
<comment type="caution">
    <text evidence="12">The sequence shown here is derived from an EMBL/GenBank/DDBJ whole genome shotgun (WGS) entry which is preliminary data.</text>
</comment>
<dbReference type="PROSITE" id="PS50198">
    <property type="entry name" value="PPIC_PPIASE_2"/>
    <property type="match status" value="1"/>
</dbReference>
<keyword evidence="4 7" id="KW-0472">Membrane</keyword>
<dbReference type="Gene3D" id="3.10.50.40">
    <property type="match status" value="1"/>
</dbReference>
<accession>A0A1A5Y9T4</accession>
<dbReference type="InterPro" id="IPR027304">
    <property type="entry name" value="Trigger_fact/SurA_dom_sf"/>
</dbReference>
<feature type="region of interest" description="Disordered" evidence="9">
    <location>
        <begin position="375"/>
        <end position="399"/>
    </location>
</feature>
<keyword evidence="13" id="KW-1185">Reference proteome</keyword>
<keyword evidence="7 8" id="KW-0413">Isomerase</keyword>
<keyword evidence="7 8" id="KW-0697">Rotamase</keyword>
<evidence type="ECO:0000256" key="7">
    <source>
        <dbReference type="HAMAP-Rule" id="MF_01145"/>
    </source>
</evidence>
<dbReference type="Pfam" id="PF13624">
    <property type="entry name" value="SurA_N_3"/>
    <property type="match status" value="1"/>
</dbReference>
<dbReference type="STRING" id="1844972.A7K91_01590"/>
<feature type="compositionally biased region" description="Low complexity" evidence="9">
    <location>
        <begin position="378"/>
        <end position="399"/>
    </location>
</feature>
<feature type="compositionally biased region" description="Polar residues" evidence="9">
    <location>
        <begin position="1"/>
        <end position="10"/>
    </location>
</feature>
<keyword evidence="6" id="KW-0449">Lipoprotein</keyword>
<dbReference type="RefSeq" id="WP_068687198.1">
    <property type="nucleotide sequence ID" value="NZ_LYPA01000080.1"/>
</dbReference>
<dbReference type="OrthoDB" id="14196at2"/>
<evidence type="ECO:0000259" key="11">
    <source>
        <dbReference type="PROSITE" id="PS50198"/>
    </source>
</evidence>
<feature type="domain" description="PpiC" evidence="11">
    <location>
        <begin position="241"/>
        <end position="331"/>
    </location>
</feature>
<dbReference type="HAMAP" id="MF_01145">
    <property type="entry name" value="Foldase_PrsA"/>
    <property type="match status" value="1"/>
</dbReference>
<proteinExistence type="inferred from homology"/>
<evidence type="ECO:0000313" key="12">
    <source>
        <dbReference type="EMBL" id="OBR62338.1"/>
    </source>
</evidence>
<feature type="compositionally biased region" description="Basic and acidic residues" evidence="9">
    <location>
        <begin position="45"/>
        <end position="59"/>
    </location>
</feature>
<dbReference type="GO" id="GO:0005886">
    <property type="term" value="C:plasma membrane"/>
    <property type="evidence" value="ECO:0007669"/>
    <property type="project" value="UniProtKB-SubCell"/>
</dbReference>